<proteinExistence type="predicted"/>
<sequence length="170" mass="18924">MGDGPPLRDQCQGCSSLSYDQEWQRAFGVKLCLMCKANDDLVSKGHAKELFQLTDADFKKLGSLSKANPRHKDWTAMRLYLQSQVEAAAHKKYGSAEGIEEHRRSQLEARLEAKAKKRTRTLQADAKEADKLARIRRRIETDAGPLVASSGQLAGTEGRRELAQGVVEEL</sequence>
<dbReference type="InterPro" id="IPR000465">
    <property type="entry name" value="XPA/RAD14"/>
</dbReference>
<keyword evidence="3" id="KW-0539">Nucleus</keyword>
<evidence type="ECO:0000256" key="3">
    <source>
        <dbReference type="ARBA" id="ARBA00023242"/>
    </source>
</evidence>
<dbReference type="CDD" id="cd21075">
    <property type="entry name" value="DBD_XPA-like"/>
    <property type="match status" value="1"/>
</dbReference>
<dbReference type="GO" id="GO:0006284">
    <property type="term" value="P:base-excision repair"/>
    <property type="evidence" value="ECO:0007669"/>
    <property type="project" value="TreeGrafter"/>
</dbReference>
<dbReference type="PANTHER" id="PTHR10142:SF0">
    <property type="entry name" value="DNA REPAIR PROTEIN COMPLEMENTING XP-A CELLS"/>
    <property type="match status" value="1"/>
</dbReference>
<keyword evidence="2" id="KW-0862">Zinc</keyword>
<dbReference type="Proteomes" id="UP001465755">
    <property type="component" value="Unassembled WGS sequence"/>
</dbReference>
<reference evidence="5 6" key="1">
    <citation type="journal article" date="2024" name="Nat. Commun.">
        <title>Phylogenomics reveals the evolutionary origins of lichenization in chlorophyte algae.</title>
        <authorList>
            <person name="Puginier C."/>
            <person name="Libourel C."/>
            <person name="Otte J."/>
            <person name="Skaloud P."/>
            <person name="Haon M."/>
            <person name="Grisel S."/>
            <person name="Petersen M."/>
            <person name="Berrin J.G."/>
            <person name="Delaux P.M."/>
            <person name="Dal Grande F."/>
            <person name="Keller J."/>
        </authorList>
    </citation>
    <scope>NUCLEOTIDE SEQUENCE [LARGE SCALE GENOMIC DNA]</scope>
    <source>
        <strain evidence="5 6">SAG 2036</strain>
    </source>
</reference>
<dbReference type="Pfam" id="PF05181">
    <property type="entry name" value="XPA_C"/>
    <property type="match status" value="1"/>
</dbReference>
<accession>A0AAW1NPK6</accession>
<evidence type="ECO:0000313" key="6">
    <source>
        <dbReference type="Proteomes" id="UP001465755"/>
    </source>
</evidence>
<evidence type="ECO:0000256" key="1">
    <source>
        <dbReference type="ARBA" id="ARBA00004123"/>
    </source>
</evidence>
<dbReference type="SUPFAM" id="SSF46955">
    <property type="entry name" value="Putative DNA-binding domain"/>
    <property type="match status" value="1"/>
</dbReference>
<dbReference type="GO" id="GO:0070914">
    <property type="term" value="P:UV-damage excision repair"/>
    <property type="evidence" value="ECO:0007669"/>
    <property type="project" value="TreeGrafter"/>
</dbReference>
<keyword evidence="6" id="KW-1185">Reference proteome</keyword>
<comment type="subcellular location">
    <subcellularLocation>
        <location evidence="1">Nucleus</location>
    </subcellularLocation>
</comment>
<dbReference type="EMBL" id="JALJOQ010000253">
    <property type="protein sequence ID" value="KAK9787240.1"/>
    <property type="molecule type" value="Genomic_DNA"/>
</dbReference>
<evidence type="ECO:0000259" key="4">
    <source>
        <dbReference type="Pfam" id="PF05181"/>
    </source>
</evidence>
<gene>
    <name evidence="5" type="ORF">WJX73_003679</name>
</gene>
<organism evidence="5 6">
    <name type="scientific">Symbiochloris irregularis</name>
    <dbReference type="NCBI Taxonomy" id="706552"/>
    <lineage>
        <taxon>Eukaryota</taxon>
        <taxon>Viridiplantae</taxon>
        <taxon>Chlorophyta</taxon>
        <taxon>core chlorophytes</taxon>
        <taxon>Trebouxiophyceae</taxon>
        <taxon>Trebouxiales</taxon>
        <taxon>Trebouxiaceae</taxon>
        <taxon>Symbiochloris</taxon>
    </lineage>
</organism>
<evidence type="ECO:0000256" key="2">
    <source>
        <dbReference type="ARBA" id="ARBA00022833"/>
    </source>
</evidence>
<evidence type="ECO:0000313" key="5">
    <source>
        <dbReference type="EMBL" id="KAK9787240.1"/>
    </source>
</evidence>
<dbReference type="InterPro" id="IPR009061">
    <property type="entry name" value="DNA-bd_dom_put_sf"/>
</dbReference>
<dbReference type="PANTHER" id="PTHR10142">
    <property type="entry name" value="DNA REPAIR PROTEIN COMPLEMENTING XP-A CELLS"/>
    <property type="match status" value="1"/>
</dbReference>
<name>A0AAW1NPK6_9CHLO</name>
<dbReference type="GO" id="GO:0003684">
    <property type="term" value="F:damaged DNA binding"/>
    <property type="evidence" value="ECO:0007669"/>
    <property type="project" value="InterPro"/>
</dbReference>
<protein>
    <recommendedName>
        <fullName evidence="4">XPA C-terminal domain-containing protein</fullName>
    </recommendedName>
</protein>
<dbReference type="InterPro" id="IPR037129">
    <property type="entry name" value="XPA_sf"/>
</dbReference>
<feature type="domain" description="XPA C-terminal" evidence="4">
    <location>
        <begin position="41"/>
        <end position="85"/>
    </location>
</feature>
<comment type="caution">
    <text evidence="5">The sequence shown here is derived from an EMBL/GenBank/DDBJ whole genome shotgun (WGS) entry which is preliminary data.</text>
</comment>
<dbReference type="GO" id="GO:1901255">
    <property type="term" value="P:nucleotide-excision repair involved in interstrand cross-link repair"/>
    <property type="evidence" value="ECO:0007669"/>
    <property type="project" value="TreeGrafter"/>
</dbReference>
<dbReference type="Gene3D" id="3.90.530.10">
    <property type="entry name" value="XPA C-terminal domain"/>
    <property type="match status" value="1"/>
</dbReference>
<dbReference type="GO" id="GO:0000715">
    <property type="term" value="P:nucleotide-excision repair, DNA damage recognition"/>
    <property type="evidence" value="ECO:0007669"/>
    <property type="project" value="TreeGrafter"/>
</dbReference>
<dbReference type="InterPro" id="IPR022656">
    <property type="entry name" value="XPA_C"/>
</dbReference>
<dbReference type="AlphaFoldDB" id="A0AAW1NPK6"/>
<dbReference type="GO" id="GO:0000110">
    <property type="term" value="C:nucleotide-excision repair factor 1 complex"/>
    <property type="evidence" value="ECO:0007669"/>
    <property type="project" value="TreeGrafter"/>
</dbReference>